<protein>
    <recommendedName>
        <fullName evidence="5">Cytoplasmic protein</fullName>
    </recommendedName>
</protein>
<keyword evidence="4" id="KW-1185">Reference proteome</keyword>
<dbReference type="Proteomes" id="UP000014012">
    <property type="component" value="Unassembled WGS sequence"/>
</dbReference>
<accession>R8AQV4</accession>
<feature type="domain" description="HEPN AbiJ-N-terminal" evidence="1">
    <location>
        <begin position="5"/>
        <end position="171"/>
    </location>
</feature>
<evidence type="ECO:0000313" key="3">
    <source>
        <dbReference type="EMBL" id="EON88692.1"/>
    </source>
</evidence>
<dbReference type="NCBIfam" id="NF046078">
    <property type="entry name" value="STM4504_CBY0614"/>
    <property type="match status" value="1"/>
</dbReference>
<reference evidence="3 4" key="1">
    <citation type="journal article" date="2013" name="Genome Announc.">
        <title>Genome Sequence of Plesiomonas shigelloides Strain 302-73 (Serotype O1).</title>
        <authorList>
            <person name="Pique N."/>
            <person name="Aquilini E."/>
            <person name="Alioto T."/>
            <person name="Minana-Galbis D."/>
            <person name="Tomas J.M."/>
        </authorList>
    </citation>
    <scope>NUCLEOTIDE SEQUENCE [LARGE SCALE GENOMIC DNA]</scope>
    <source>
        <strain evidence="3 4">302-73</strain>
    </source>
</reference>
<proteinExistence type="predicted"/>
<name>R8AQV4_PLESH</name>
<evidence type="ECO:0000259" key="1">
    <source>
        <dbReference type="Pfam" id="PF18863"/>
    </source>
</evidence>
<dbReference type="RefSeq" id="WP_010863475.1">
    <property type="nucleotide sequence ID" value="NZ_KB944511.1"/>
</dbReference>
<comment type="caution">
    <text evidence="3">The sequence shown here is derived from an EMBL/GenBank/DDBJ whole genome shotgun (WGS) entry which is preliminary data.</text>
</comment>
<dbReference type="Pfam" id="PF18863">
    <property type="entry name" value="AbiJ_NTD4"/>
    <property type="match status" value="1"/>
</dbReference>
<dbReference type="HOGENOM" id="CLU_060950_0_0_6"/>
<dbReference type="InterPro" id="IPR054280">
    <property type="entry name" value="DUF7014"/>
</dbReference>
<organism evidence="3 4">
    <name type="scientific">Plesiomonas shigelloides 302-73</name>
    <dbReference type="NCBI Taxonomy" id="1315976"/>
    <lineage>
        <taxon>Bacteria</taxon>
        <taxon>Pseudomonadati</taxon>
        <taxon>Pseudomonadota</taxon>
        <taxon>Gammaproteobacteria</taxon>
        <taxon>Enterobacterales</taxon>
        <taxon>Enterobacteriaceae</taxon>
        <taxon>Plesiomonas</taxon>
    </lineage>
</organism>
<dbReference type="Pfam" id="PF22809">
    <property type="entry name" value="DUF7014"/>
    <property type="match status" value="1"/>
</dbReference>
<dbReference type="EMBL" id="AQQO01000327">
    <property type="protein sequence ID" value="EON88692.1"/>
    <property type="molecule type" value="Genomic_DNA"/>
</dbReference>
<evidence type="ECO:0000313" key="4">
    <source>
        <dbReference type="Proteomes" id="UP000014012"/>
    </source>
</evidence>
<feature type="domain" description="DUF7014" evidence="2">
    <location>
        <begin position="177"/>
        <end position="307"/>
    </location>
</feature>
<evidence type="ECO:0008006" key="5">
    <source>
        <dbReference type="Google" id="ProtNLM"/>
    </source>
</evidence>
<dbReference type="AlphaFoldDB" id="R8AQV4"/>
<sequence length="313" mass="36105">MSTFELFSKRQKRLRGDMPDVYIYEDIPKKLRVQIVHILNDTYGYDTGFRTTWSAQAFEFIHKALCKEYGVFSLKKHCRDDKEAVLDYFLNCDDYEHCLDVVEISFRTIENYVAKKQYQFKQNTSATQTALDAIEELNVRFKEHGVGYEFSSGELIRIDSQILHSEAVKPTLTLLRGNEIYAGSNDEFLKAHEHYRHKRNKECLVDCLKSFESLMKAICSDMRWEYKQSDNAKKLISICLEKNLIPEYLQNQFSSLRILLESGIPTVRNKEGGHGQGAEISSVPDHFSAYALHLTASNLLFLAPCHELTSKGS</sequence>
<dbReference type="InterPro" id="IPR049503">
    <property type="entry name" value="AbiJ_NTD4"/>
</dbReference>
<dbReference type="PATRIC" id="fig|1315976.3.peg.1747"/>
<dbReference type="OrthoDB" id="8113776at2"/>
<gene>
    <name evidence="3" type="ORF">PLESHI_09304</name>
</gene>
<evidence type="ECO:0000259" key="2">
    <source>
        <dbReference type="Pfam" id="PF22809"/>
    </source>
</evidence>